<feature type="transmembrane region" description="Helical" evidence="6">
    <location>
        <begin position="158"/>
        <end position="184"/>
    </location>
</feature>
<feature type="transmembrane region" description="Helical" evidence="6">
    <location>
        <begin position="372"/>
        <end position="391"/>
    </location>
</feature>
<reference evidence="8" key="1">
    <citation type="journal article" date="2020" name="mSystems">
        <title>Genome- and Community-Level Interaction Insights into Carbon Utilization and Element Cycling Functions of Hydrothermarchaeota in Hydrothermal Sediment.</title>
        <authorList>
            <person name="Zhou Z."/>
            <person name="Liu Y."/>
            <person name="Xu W."/>
            <person name="Pan J."/>
            <person name="Luo Z.H."/>
            <person name="Li M."/>
        </authorList>
    </citation>
    <scope>NUCLEOTIDE SEQUENCE [LARGE SCALE GENOMIC DNA]</scope>
    <source>
        <strain evidence="8">SpSt-735</strain>
    </source>
</reference>
<feature type="transmembrane region" description="Helical" evidence="6">
    <location>
        <begin position="300"/>
        <end position="322"/>
    </location>
</feature>
<feature type="transmembrane region" description="Helical" evidence="6">
    <location>
        <begin position="6"/>
        <end position="30"/>
    </location>
</feature>
<accession>A0A7C4B9F6</accession>
<comment type="subcellular location">
    <subcellularLocation>
        <location evidence="1">Membrane</location>
        <topology evidence="1">Multi-pass membrane protein</topology>
    </subcellularLocation>
</comment>
<proteinExistence type="inferred from homology"/>
<feature type="transmembrane region" description="Helical" evidence="6">
    <location>
        <begin position="42"/>
        <end position="62"/>
    </location>
</feature>
<keyword evidence="5 6" id="KW-0472">Membrane</keyword>
<evidence type="ECO:0000256" key="5">
    <source>
        <dbReference type="ARBA" id="ARBA00023136"/>
    </source>
</evidence>
<sequence>MEPAQLALVYLLGVLTSFSPCYLPVLPIMLAYITRGSSGRGVAASILFAMGASLSTALYGMLAAESASFLSSLVALGFAQLTISTGFLLVGLGLAQLTPIKDVFALTPTLTPKIQKASVASAFILGLVFSLAAAPCSFTPLVAYLSTVAVEGARSGEALAVAAAFAGGIGTSLLALGLAGVLFGRKFLGKVARSALARYYAQVAGALLIALGVFTIVSTENFSLVAPQVARAFITFTCALGALAGALAALSIVRVGLRLESPPPVLLGVGLALLSVHRASRFLALLGVSAPELYLREASAVLILAGLGAFAAGKYSVVALPFSAEWPELLSLAEVIAWLTVWARRDAYALFAALFIAFDILEGAARVLPGEALLLAAPVSLVLQLSALPLWKKLSLKTAMLKLLEQP</sequence>
<dbReference type="GO" id="GO:0017004">
    <property type="term" value="P:cytochrome complex assembly"/>
    <property type="evidence" value="ECO:0007669"/>
    <property type="project" value="InterPro"/>
</dbReference>
<dbReference type="GO" id="GO:0016020">
    <property type="term" value="C:membrane"/>
    <property type="evidence" value="ECO:0007669"/>
    <property type="project" value="UniProtKB-SubCell"/>
</dbReference>
<evidence type="ECO:0000256" key="6">
    <source>
        <dbReference type="SAM" id="Phobius"/>
    </source>
</evidence>
<dbReference type="PANTHER" id="PTHR31272:SF9">
    <property type="entry name" value="BLL1027 PROTEIN"/>
    <property type="match status" value="1"/>
</dbReference>
<dbReference type="EMBL" id="DTFI01000100">
    <property type="protein sequence ID" value="HGI43535.1"/>
    <property type="molecule type" value="Genomic_DNA"/>
</dbReference>
<feature type="domain" description="Cytochrome C biogenesis protein transmembrane" evidence="7">
    <location>
        <begin position="6"/>
        <end position="180"/>
    </location>
</feature>
<evidence type="ECO:0000256" key="4">
    <source>
        <dbReference type="ARBA" id="ARBA00022989"/>
    </source>
</evidence>
<comment type="similarity">
    <text evidence="2">Belongs to the DsbD family.</text>
</comment>
<evidence type="ECO:0000256" key="3">
    <source>
        <dbReference type="ARBA" id="ARBA00022692"/>
    </source>
</evidence>
<gene>
    <name evidence="8" type="ORF">ENV17_04015</name>
</gene>
<feature type="transmembrane region" description="Helical" evidence="6">
    <location>
        <begin position="74"/>
        <end position="98"/>
    </location>
</feature>
<protein>
    <recommendedName>
        <fullName evidence="7">Cytochrome C biogenesis protein transmembrane domain-containing protein</fullName>
    </recommendedName>
</protein>
<dbReference type="InterPro" id="IPR051790">
    <property type="entry name" value="Cytochrome_c-biogenesis_DsbD"/>
</dbReference>
<name>A0A7C4B9F6_THEPE</name>
<evidence type="ECO:0000259" key="7">
    <source>
        <dbReference type="Pfam" id="PF02683"/>
    </source>
</evidence>
<dbReference type="PANTHER" id="PTHR31272">
    <property type="entry name" value="CYTOCHROME C-TYPE BIOGENESIS PROTEIN HI_1454-RELATED"/>
    <property type="match status" value="1"/>
</dbReference>
<dbReference type="InterPro" id="IPR003834">
    <property type="entry name" value="Cyt_c_assmbl_TM_dom"/>
</dbReference>
<evidence type="ECO:0000256" key="1">
    <source>
        <dbReference type="ARBA" id="ARBA00004141"/>
    </source>
</evidence>
<organism evidence="8">
    <name type="scientific">Thermofilum pendens</name>
    <dbReference type="NCBI Taxonomy" id="2269"/>
    <lineage>
        <taxon>Archaea</taxon>
        <taxon>Thermoproteota</taxon>
        <taxon>Thermoprotei</taxon>
        <taxon>Thermofilales</taxon>
        <taxon>Thermofilaceae</taxon>
        <taxon>Thermofilum</taxon>
    </lineage>
</organism>
<keyword evidence="4 6" id="KW-1133">Transmembrane helix</keyword>
<comment type="caution">
    <text evidence="8">The sequence shown here is derived from an EMBL/GenBank/DDBJ whole genome shotgun (WGS) entry which is preliminary data.</text>
</comment>
<evidence type="ECO:0000256" key="2">
    <source>
        <dbReference type="ARBA" id="ARBA00006143"/>
    </source>
</evidence>
<feature type="transmembrane region" description="Helical" evidence="6">
    <location>
        <begin position="229"/>
        <end position="253"/>
    </location>
</feature>
<dbReference type="AlphaFoldDB" id="A0A7C4B9F6"/>
<keyword evidence="3 6" id="KW-0812">Transmembrane</keyword>
<feature type="transmembrane region" description="Helical" evidence="6">
    <location>
        <begin position="347"/>
        <end position="366"/>
    </location>
</feature>
<feature type="transmembrane region" description="Helical" evidence="6">
    <location>
        <begin position="196"/>
        <end position="217"/>
    </location>
</feature>
<feature type="transmembrane region" description="Helical" evidence="6">
    <location>
        <begin position="119"/>
        <end position="146"/>
    </location>
</feature>
<dbReference type="Pfam" id="PF02683">
    <property type="entry name" value="DsbD_TM"/>
    <property type="match status" value="1"/>
</dbReference>
<evidence type="ECO:0000313" key="8">
    <source>
        <dbReference type="EMBL" id="HGI43535.1"/>
    </source>
</evidence>